<accession>A0A2Z2M599</accession>
<dbReference type="EMBL" id="CP014855">
    <property type="protein sequence ID" value="ASJ00636.1"/>
    <property type="molecule type" value="Genomic_DNA"/>
</dbReference>
<evidence type="ECO:0000313" key="1">
    <source>
        <dbReference type="EMBL" id="ASJ00636.1"/>
    </source>
</evidence>
<keyword evidence="2" id="KW-1185">Reference proteome</keyword>
<reference evidence="1 2" key="1">
    <citation type="submission" date="2016-03" db="EMBL/GenBank/DDBJ databases">
        <title>Complete genome sequence of Thermococcus gorgonarius.</title>
        <authorList>
            <person name="Oger P.M."/>
        </authorList>
    </citation>
    <scope>NUCLEOTIDE SEQUENCE [LARGE SCALE GENOMIC DNA]</scope>
    <source>
        <strain evidence="1 2">W-12</strain>
    </source>
</reference>
<dbReference type="GeneID" id="33331620"/>
<name>A0A2Z2M599_THEGO</name>
<dbReference type="AlphaFoldDB" id="A0A2Z2M599"/>
<dbReference type="Proteomes" id="UP000250134">
    <property type="component" value="Chromosome"/>
</dbReference>
<organism evidence="1 2">
    <name type="scientific">Thermococcus gorgonarius</name>
    <dbReference type="NCBI Taxonomy" id="71997"/>
    <lineage>
        <taxon>Archaea</taxon>
        <taxon>Methanobacteriati</taxon>
        <taxon>Methanobacteriota</taxon>
        <taxon>Thermococci</taxon>
        <taxon>Thermococcales</taxon>
        <taxon>Thermococcaceae</taxon>
        <taxon>Thermococcus</taxon>
    </lineage>
</organism>
<sequence>MKVVEIVRDARNLEDNTLKEYIKVLKKLKSAEYTDLRVLLLRMAIDTLFHKHIMEAIEKAYEEALDLINEFGYTSEDEVPEDAPRKQIESGLVIIPGLPALTLPFYGVLGSRIPPEEVLDELLSTMKDNVVIPPGEEKKIKETLRKFKEMSEKMKANYEKLETKAVHPIITAVARETRRNEEQHEAVLEKLIS</sequence>
<dbReference type="KEGG" id="tgg:A3K92_03680"/>
<dbReference type="RefSeq" id="WP_088884973.1">
    <property type="nucleotide sequence ID" value="NZ_CP014855.1"/>
</dbReference>
<gene>
    <name evidence="1" type="ORF">A3K92_03680</name>
</gene>
<proteinExistence type="predicted"/>
<dbReference type="OrthoDB" id="86184at2157"/>
<evidence type="ECO:0000313" key="2">
    <source>
        <dbReference type="Proteomes" id="UP000250134"/>
    </source>
</evidence>
<protein>
    <submittedName>
        <fullName evidence="1">Uncharacterized protein</fullName>
    </submittedName>
</protein>